<proteinExistence type="predicted"/>
<name>A0AAI8Z975_9PEZI</name>
<dbReference type="EMBL" id="CAVMBE010000133">
    <property type="protein sequence ID" value="CAK4034743.1"/>
    <property type="molecule type" value="Genomic_DNA"/>
</dbReference>
<evidence type="ECO:0000313" key="2">
    <source>
        <dbReference type="Proteomes" id="UP001296104"/>
    </source>
</evidence>
<evidence type="ECO:0000313" key="1">
    <source>
        <dbReference type="EMBL" id="CAK4034743.1"/>
    </source>
</evidence>
<accession>A0AAI8Z975</accession>
<gene>
    <name evidence="1" type="ORF">LECACI_7A009901</name>
</gene>
<keyword evidence="2" id="KW-1185">Reference proteome</keyword>
<dbReference type="AlphaFoldDB" id="A0AAI8Z975"/>
<organism evidence="1 2">
    <name type="scientific">Lecanosticta acicola</name>
    <dbReference type="NCBI Taxonomy" id="111012"/>
    <lineage>
        <taxon>Eukaryota</taxon>
        <taxon>Fungi</taxon>
        <taxon>Dikarya</taxon>
        <taxon>Ascomycota</taxon>
        <taxon>Pezizomycotina</taxon>
        <taxon>Dothideomycetes</taxon>
        <taxon>Dothideomycetidae</taxon>
        <taxon>Mycosphaerellales</taxon>
        <taxon>Mycosphaerellaceae</taxon>
        <taxon>Lecanosticta</taxon>
    </lineage>
</organism>
<comment type="caution">
    <text evidence="1">The sequence shown here is derived from an EMBL/GenBank/DDBJ whole genome shotgun (WGS) entry which is preliminary data.</text>
</comment>
<reference evidence="1" key="1">
    <citation type="submission" date="2023-11" db="EMBL/GenBank/DDBJ databases">
        <authorList>
            <person name="Alioto T."/>
            <person name="Alioto T."/>
            <person name="Gomez Garrido J."/>
        </authorList>
    </citation>
    <scope>NUCLEOTIDE SEQUENCE</scope>
</reference>
<dbReference type="Proteomes" id="UP001296104">
    <property type="component" value="Unassembled WGS sequence"/>
</dbReference>
<protein>
    <submittedName>
        <fullName evidence="1">Uncharacterized protein</fullName>
    </submittedName>
</protein>
<sequence length="477" mass="54460">MSSGLPDTLLRDTGDDGNIRRRLFHHLDNESLRRLRQTSVTLNTAVLPLVAHRIFRNLYSYAPLRENDSVATLEEASQHCQHLTLNVSLPPVPKLHERQSALARQSIVSTATVASTATKRPRVGRKIKELWDKGVKRAKEVTNLRGLVLSEAVEGPNADIVRMDRRLWEYIFKLFPSLVTLTFRIHGNPAWPGLTELEEMLIMLRYCLERSSPPKLRHINFTPIHAFGIIHLRWAGFGAYFEVPTAGMKLWENITSLTLHLQNPLTANLAPSTDRPASGVPPINTNQNDLFLKSLNAYLRSFSRTLRKLEFIWLHLPGPSPIQLIPSDVYEWILLEEFRFGNIRMPNRTVQLIPEFMPRVEKCMALKEGHRSRPEAEDAWVEVPMRRMKRGSMRMDHPAFRGSRVFTGEGAEDVPRQSVVSGPVERMPRVVEQATGPRGQSAHLRFSHIRRELNFVDTDSQVGDIRGSVHSDWTEMP</sequence>